<feature type="domain" description="Acyl-CoA dehydrogenase/oxidase N-terminal" evidence="9">
    <location>
        <begin position="17"/>
        <end position="125"/>
    </location>
</feature>
<dbReference type="EMBL" id="CP009922">
    <property type="protein sequence ID" value="AKG41690.1"/>
    <property type="molecule type" value="Genomic_DNA"/>
</dbReference>
<dbReference type="Gene3D" id="2.40.110.10">
    <property type="entry name" value="Butyryl-CoA Dehydrogenase, subunit A, domain 2"/>
    <property type="match status" value="1"/>
</dbReference>
<comment type="cofactor">
    <cofactor evidence="1 6">
        <name>FAD</name>
        <dbReference type="ChEBI" id="CHEBI:57692"/>
    </cofactor>
</comment>
<dbReference type="GO" id="GO:0003995">
    <property type="term" value="F:acyl-CoA dehydrogenase activity"/>
    <property type="evidence" value="ECO:0007669"/>
    <property type="project" value="InterPro"/>
</dbReference>
<dbReference type="STRING" id="408015.SXIM_03060"/>
<dbReference type="InterPro" id="IPR013786">
    <property type="entry name" value="AcylCoA_DH/ox_N"/>
</dbReference>
<dbReference type="SUPFAM" id="SSF47203">
    <property type="entry name" value="Acyl-CoA dehydrogenase C-terminal domain-like"/>
    <property type="match status" value="1"/>
</dbReference>
<dbReference type="PANTHER" id="PTHR43884:SF12">
    <property type="entry name" value="ISOVALERYL-COA DEHYDROGENASE, MITOCHONDRIAL-RELATED"/>
    <property type="match status" value="1"/>
</dbReference>
<dbReference type="AlphaFoldDB" id="A0A0F7FQF4"/>
<evidence type="ECO:0000256" key="2">
    <source>
        <dbReference type="ARBA" id="ARBA00009347"/>
    </source>
</evidence>
<dbReference type="PROSITE" id="PS00072">
    <property type="entry name" value="ACYL_COA_DH_1"/>
    <property type="match status" value="1"/>
</dbReference>
<dbReference type="Gene3D" id="1.10.540.10">
    <property type="entry name" value="Acyl-CoA dehydrogenase/oxidase, N-terminal domain"/>
    <property type="match status" value="1"/>
</dbReference>
<evidence type="ECO:0000259" key="8">
    <source>
        <dbReference type="Pfam" id="PF02770"/>
    </source>
</evidence>
<dbReference type="InterPro" id="IPR009075">
    <property type="entry name" value="AcylCo_DH/oxidase_C"/>
</dbReference>
<dbReference type="Pfam" id="PF02770">
    <property type="entry name" value="Acyl-CoA_dh_M"/>
    <property type="match status" value="1"/>
</dbReference>
<name>A0A0F7FQF4_9ACTN</name>
<dbReference type="InterPro" id="IPR036250">
    <property type="entry name" value="AcylCo_DH-like_C"/>
</dbReference>
<sequence>MTISAEGLQPVRRTLPTPEARDLLDLVRELIQREIAPGADAEEAAGVFPRALFRRLSATGLLGLPYAQEYGGGEQPYEVYLQVLEELAAARLTVGLGASVHTLACHGLAGFGAKEQRAEWLPAMLGEGLLGAYALSEPAAGSDAASLRTRAVRDGDEWILNGTKAWITHGGIADFYTVMARTGGDGPDGITAFLVPGDAAGLSAAAPERKMGMNGSPTAQLHFDGVRVPDTRRLGEEGAGLRLALAALDSGRLGIAACSIGVAQAAFTTALAFTLERKQFGKPVADFQGLRFMLADLATQIEAGRALYLAAARLRDAGEPFGRQAAMAKLFCSDTAMRVATDAVQLMGGYGYTADFPAERYMREAKVLQIVEGTNQIQRAVIASRLTGIGNGGGKARSGGRG</sequence>
<evidence type="ECO:0000313" key="11">
    <source>
        <dbReference type="Proteomes" id="UP000034034"/>
    </source>
</evidence>
<dbReference type="Pfam" id="PF00441">
    <property type="entry name" value="Acyl-CoA_dh_1"/>
    <property type="match status" value="1"/>
</dbReference>
<dbReference type="PATRIC" id="fig|408015.6.peg.334"/>
<keyword evidence="11" id="KW-1185">Reference proteome</keyword>
<dbReference type="GO" id="GO:0050660">
    <property type="term" value="F:flavin adenine dinucleotide binding"/>
    <property type="evidence" value="ECO:0007669"/>
    <property type="project" value="InterPro"/>
</dbReference>
<evidence type="ECO:0000256" key="5">
    <source>
        <dbReference type="ARBA" id="ARBA00023002"/>
    </source>
</evidence>
<evidence type="ECO:0000313" key="10">
    <source>
        <dbReference type="EMBL" id="AKG41690.1"/>
    </source>
</evidence>
<protein>
    <submittedName>
        <fullName evidence="10">Acyl-CoA dehydrogenase</fullName>
    </submittedName>
</protein>
<reference evidence="10" key="1">
    <citation type="submission" date="2019-08" db="EMBL/GenBank/DDBJ databases">
        <title>Complete genome sequence of a mangrove-derived Streptomyces xiamenensis.</title>
        <authorList>
            <person name="Xu J."/>
        </authorList>
    </citation>
    <scope>NUCLEOTIDE SEQUENCE</scope>
    <source>
        <strain evidence="10">318</strain>
    </source>
</reference>
<dbReference type="Pfam" id="PF02771">
    <property type="entry name" value="Acyl-CoA_dh_N"/>
    <property type="match status" value="1"/>
</dbReference>
<dbReference type="HOGENOM" id="CLU_018204_3_5_11"/>
<dbReference type="InterPro" id="IPR006091">
    <property type="entry name" value="Acyl-CoA_Oxase/DH_mid-dom"/>
</dbReference>
<evidence type="ECO:0000259" key="7">
    <source>
        <dbReference type="Pfam" id="PF00441"/>
    </source>
</evidence>
<dbReference type="InterPro" id="IPR009100">
    <property type="entry name" value="AcylCoA_DH/oxidase_NM_dom_sf"/>
</dbReference>
<accession>A0A0F7FQF4</accession>
<evidence type="ECO:0000256" key="1">
    <source>
        <dbReference type="ARBA" id="ARBA00001974"/>
    </source>
</evidence>
<dbReference type="InterPro" id="IPR046373">
    <property type="entry name" value="Acyl-CoA_Oxase/DH_mid-dom_sf"/>
</dbReference>
<organism evidence="10 11">
    <name type="scientific">Streptomyces xiamenensis</name>
    <dbReference type="NCBI Taxonomy" id="408015"/>
    <lineage>
        <taxon>Bacteria</taxon>
        <taxon>Bacillati</taxon>
        <taxon>Actinomycetota</taxon>
        <taxon>Actinomycetes</taxon>
        <taxon>Kitasatosporales</taxon>
        <taxon>Streptomycetaceae</taxon>
        <taxon>Streptomyces</taxon>
    </lineage>
</organism>
<proteinExistence type="inferred from homology"/>
<dbReference type="KEGG" id="sxi:SXIM_03060"/>
<gene>
    <name evidence="10" type="ORF">SXIM_03060</name>
</gene>
<dbReference type="InterPro" id="IPR006089">
    <property type="entry name" value="Acyl-CoA_DH_CS"/>
</dbReference>
<dbReference type="PANTHER" id="PTHR43884">
    <property type="entry name" value="ACYL-COA DEHYDROGENASE"/>
    <property type="match status" value="1"/>
</dbReference>
<evidence type="ECO:0000256" key="6">
    <source>
        <dbReference type="RuleBase" id="RU362125"/>
    </source>
</evidence>
<dbReference type="SUPFAM" id="SSF56645">
    <property type="entry name" value="Acyl-CoA dehydrogenase NM domain-like"/>
    <property type="match status" value="1"/>
</dbReference>
<dbReference type="FunFam" id="2.40.110.10:FF:000009">
    <property type="entry name" value="Acyl-CoA dehydrogenase"/>
    <property type="match status" value="1"/>
</dbReference>
<dbReference type="RefSeq" id="WP_425473448.1">
    <property type="nucleotide sequence ID" value="NZ_CP009922.3"/>
</dbReference>
<dbReference type="FunFam" id="1.20.140.10:FF:000004">
    <property type="entry name" value="Acyl-CoA dehydrogenase FadE25"/>
    <property type="match status" value="1"/>
</dbReference>
<evidence type="ECO:0000259" key="9">
    <source>
        <dbReference type="Pfam" id="PF02771"/>
    </source>
</evidence>
<keyword evidence="5 6" id="KW-0560">Oxidoreductase</keyword>
<keyword evidence="4 6" id="KW-0274">FAD</keyword>
<dbReference type="Gene3D" id="1.20.140.10">
    <property type="entry name" value="Butyryl-CoA Dehydrogenase, subunit A, domain 3"/>
    <property type="match status" value="1"/>
</dbReference>
<dbReference type="Proteomes" id="UP000034034">
    <property type="component" value="Chromosome"/>
</dbReference>
<feature type="domain" description="Acyl-CoA dehydrogenase/oxidase C-terminal" evidence="7">
    <location>
        <begin position="238"/>
        <end position="386"/>
    </location>
</feature>
<comment type="similarity">
    <text evidence="2 6">Belongs to the acyl-CoA dehydrogenase family.</text>
</comment>
<dbReference type="PROSITE" id="PS00073">
    <property type="entry name" value="ACYL_COA_DH_2"/>
    <property type="match status" value="1"/>
</dbReference>
<feature type="domain" description="Acyl-CoA oxidase/dehydrogenase middle" evidence="8">
    <location>
        <begin position="132"/>
        <end position="226"/>
    </location>
</feature>
<evidence type="ECO:0000256" key="4">
    <source>
        <dbReference type="ARBA" id="ARBA00022827"/>
    </source>
</evidence>
<evidence type="ECO:0000256" key="3">
    <source>
        <dbReference type="ARBA" id="ARBA00022630"/>
    </source>
</evidence>
<dbReference type="InterPro" id="IPR037069">
    <property type="entry name" value="AcylCoA_DH/ox_N_sf"/>
</dbReference>
<keyword evidence="3 6" id="KW-0285">Flavoprotein</keyword>